<accession>A0A291QY95</accession>
<proteinExistence type="inferred from homology"/>
<evidence type="ECO:0000256" key="2">
    <source>
        <dbReference type="ARBA" id="ARBA00022576"/>
    </source>
</evidence>
<keyword evidence="8" id="KW-1185">Reference proteome</keyword>
<evidence type="ECO:0000313" key="8">
    <source>
        <dbReference type="Proteomes" id="UP000220133"/>
    </source>
</evidence>
<dbReference type="CDD" id="cd00609">
    <property type="entry name" value="AAT_like"/>
    <property type="match status" value="1"/>
</dbReference>
<dbReference type="OrthoDB" id="9813612at2"/>
<feature type="signal peptide" evidence="5">
    <location>
        <begin position="1"/>
        <end position="28"/>
    </location>
</feature>
<dbReference type="GO" id="GO:0030170">
    <property type="term" value="F:pyridoxal phosphate binding"/>
    <property type="evidence" value="ECO:0007669"/>
    <property type="project" value="InterPro"/>
</dbReference>
<dbReference type="InterPro" id="IPR015422">
    <property type="entry name" value="PyrdxlP-dep_Trfase_small"/>
</dbReference>
<sequence>MQPNRRQWLQQIGLGTLALGLSSLESFAAPANNEGKSRSLAPSDVIRLSSNENPYGPSPMARSAMIENMMKSNRYNWDITSELMKAIADKNNLPGENILVTAGSTEILNLLAVYYSMQKGNFVIADPSFTNWTNIAVQQGLTKIAVPLDENKRNDLDAMQSKITGETRFVYICNPNNPTATIVDATKLRDFIREAAKKTMVVVDEAYLEFTEEPSVCDMVKDIKNLIVIRTFSKIYGMAGARVGYAMAHPDTIDALLKLKVWPNGDISVMSRVGAMAALKDKDFFNDCNIKNNAARAYTVSQLQSKGLHCIPSYTNFIYFSLKEYEHDFFDVLKINKIQGTGIYEQEGKWTRITVGTMEEMQRFISVI</sequence>
<dbReference type="SUPFAM" id="SSF53383">
    <property type="entry name" value="PLP-dependent transferases"/>
    <property type="match status" value="1"/>
</dbReference>
<keyword evidence="4" id="KW-0663">Pyridoxal phosphate</keyword>
<dbReference type="EMBL" id="CP023777">
    <property type="protein sequence ID" value="ATL48891.1"/>
    <property type="molecule type" value="Genomic_DNA"/>
</dbReference>
<keyword evidence="3 7" id="KW-0808">Transferase</keyword>
<evidence type="ECO:0000256" key="4">
    <source>
        <dbReference type="ARBA" id="ARBA00022898"/>
    </source>
</evidence>
<dbReference type="GO" id="GO:0008483">
    <property type="term" value="F:transaminase activity"/>
    <property type="evidence" value="ECO:0007669"/>
    <property type="project" value="UniProtKB-KW"/>
</dbReference>
<reference evidence="7 8" key="1">
    <citation type="submission" date="2017-10" db="EMBL/GenBank/DDBJ databases">
        <title>Paenichitinophaga pekingensis gen. nov., sp. nov., isolated from activated sludge.</title>
        <authorList>
            <person name="Jin D."/>
            <person name="Kong X."/>
            <person name="Deng Y."/>
            <person name="Bai Z."/>
        </authorList>
    </citation>
    <scope>NUCLEOTIDE SEQUENCE [LARGE SCALE GENOMIC DNA]</scope>
    <source>
        <strain evidence="7 8">13</strain>
    </source>
</reference>
<keyword evidence="2 7" id="KW-0032">Aminotransferase</keyword>
<dbReference type="InterPro" id="IPR015421">
    <property type="entry name" value="PyrdxlP-dep_Trfase_major"/>
</dbReference>
<dbReference type="Pfam" id="PF00155">
    <property type="entry name" value="Aminotran_1_2"/>
    <property type="match status" value="1"/>
</dbReference>
<evidence type="ECO:0000256" key="3">
    <source>
        <dbReference type="ARBA" id="ARBA00022679"/>
    </source>
</evidence>
<dbReference type="InterPro" id="IPR004839">
    <property type="entry name" value="Aminotransferase_I/II_large"/>
</dbReference>
<dbReference type="Gene3D" id="3.90.1150.10">
    <property type="entry name" value="Aspartate Aminotransferase, domain 1"/>
    <property type="match status" value="1"/>
</dbReference>
<dbReference type="Gene3D" id="3.40.640.10">
    <property type="entry name" value="Type I PLP-dependent aspartate aminotransferase-like (Major domain)"/>
    <property type="match status" value="1"/>
</dbReference>
<comment type="similarity">
    <text evidence="1">Belongs to the class-II pyridoxal-phosphate-dependent aminotransferase family. Histidinol-phosphate aminotransferase subfamily.</text>
</comment>
<dbReference type="PANTHER" id="PTHR43643:SF3">
    <property type="entry name" value="HISTIDINOL-PHOSPHATE AMINOTRANSFERASE"/>
    <property type="match status" value="1"/>
</dbReference>
<dbReference type="AlphaFoldDB" id="A0A291QY95"/>
<feature type="domain" description="Aminotransferase class I/classII large" evidence="6">
    <location>
        <begin position="44"/>
        <end position="368"/>
    </location>
</feature>
<feature type="chain" id="PRO_5012358174" evidence="5">
    <location>
        <begin position="29"/>
        <end position="368"/>
    </location>
</feature>
<evidence type="ECO:0000256" key="5">
    <source>
        <dbReference type="SAM" id="SignalP"/>
    </source>
</evidence>
<gene>
    <name evidence="7" type="ORF">COR50_17915</name>
</gene>
<dbReference type="InterPro" id="IPR015424">
    <property type="entry name" value="PyrdxlP-dep_Trfase"/>
</dbReference>
<name>A0A291QY95_9BACT</name>
<keyword evidence="5" id="KW-0732">Signal</keyword>
<dbReference type="RefSeq" id="WP_098195262.1">
    <property type="nucleotide sequence ID" value="NZ_CP023777.1"/>
</dbReference>
<evidence type="ECO:0000259" key="6">
    <source>
        <dbReference type="Pfam" id="PF00155"/>
    </source>
</evidence>
<evidence type="ECO:0000256" key="1">
    <source>
        <dbReference type="ARBA" id="ARBA00007970"/>
    </source>
</evidence>
<protein>
    <submittedName>
        <fullName evidence="7">Aminotransferase class I/II</fullName>
    </submittedName>
</protein>
<organism evidence="7 8">
    <name type="scientific">Chitinophaga caeni</name>
    <dbReference type="NCBI Taxonomy" id="2029983"/>
    <lineage>
        <taxon>Bacteria</taxon>
        <taxon>Pseudomonadati</taxon>
        <taxon>Bacteroidota</taxon>
        <taxon>Chitinophagia</taxon>
        <taxon>Chitinophagales</taxon>
        <taxon>Chitinophagaceae</taxon>
        <taxon>Chitinophaga</taxon>
    </lineage>
</organism>
<evidence type="ECO:0000313" key="7">
    <source>
        <dbReference type="EMBL" id="ATL48891.1"/>
    </source>
</evidence>
<dbReference type="KEGG" id="cbae:COR50_17915"/>
<dbReference type="InterPro" id="IPR006311">
    <property type="entry name" value="TAT_signal"/>
</dbReference>
<dbReference type="PROSITE" id="PS51318">
    <property type="entry name" value="TAT"/>
    <property type="match status" value="1"/>
</dbReference>
<dbReference type="InterPro" id="IPR050106">
    <property type="entry name" value="HistidinolP_aminotransfase"/>
</dbReference>
<dbReference type="PANTHER" id="PTHR43643">
    <property type="entry name" value="HISTIDINOL-PHOSPHATE AMINOTRANSFERASE 2"/>
    <property type="match status" value="1"/>
</dbReference>
<dbReference type="Proteomes" id="UP000220133">
    <property type="component" value="Chromosome"/>
</dbReference>